<evidence type="ECO:0000259" key="2">
    <source>
        <dbReference type="PROSITE" id="PS50003"/>
    </source>
</evidence>
<dbReference type="InterPro" id="IPR011993">
    <property type="entry name" value="PH-like_dom_sf"/>
</dbReference>
<dbReference type="Gene3D" id="2.30.29.30">
    <property type="entry name" value="Pleckstrin-homology domain (PH domain)/Phosphotyrosine-binding domain (PTB)"/>
    <property type="match status" value="2"/>
</dbReference>
<dbReference type="CDD" id="cd13298">
    <property type="entry name" value="PH1_PH_fungal"/>
    <property type="match status" value="1"/>
</dbReference>
<dbReference type="OrthoDB" id="2157866at2759"/>
<dbReference type="Pfam" id="PF00169">
    <property type="entry name" value="PH"/>
    <property type="match status" value="2"/>
</dbReference>
<evidence type="ECO:0000313" key="3">
    <source>
        <dbReference type="EMBL" id="KAH9828159.1"/>
    </source>
</evidence>
<organism evidence="3 4">
    <name type="scientific">Teratosphaeria destructans</name>
    <dbReference type="NCBI Taxonomy" id="418781"/>
    <lineage>
        <taxon>Eukaryota</taxon>
        <taxon>Fungi</taxon>
        <taxon>Dikarya</taxon>
        <taxon>Ascomycota</taxon>
        <taxon>Pezizomycotina</taxon>
        <taxon>Dothideomycetes</taxon>
        <taxon>Dothideomycetidae</taxon>
        <taxon>Mycosphaerellales</taxon>
        <taxon>Teratosphaeriaceae</taxon>
        <taxon>Teratosphaeria</taxon>
    </lineage>
</organism>
<gene>
    <name evidence="3" type="ORF">Tdes44962_MAKER02522</name>
</gene>
<feature type="compositionally biased region" description="Polar residues" evidence="1">
    <location>
        <begin position="221"/>
        <end position="245"/>
    </location>
</feature>
<reference evidence="3 4" key="1">
    <citation type="journal article" date="2018" name="IMA Fungus">
        <title>IMA Genome-F 10: Nine draft genome sequences of Claviceps purpurea s.lat., including C. arundinis, C. humidiphila, and C. cf. spartinae, pseudomolecules for the pitch canker pathogen Fusarium circinatum, draft genome of Davidsoniella eucalypti, Grosmannia galeiformis, Quambalaria eucalypti, and Teratosphaeria destructans.</title>
        <authorList>
            <person name="Wingfield B.D."/>
            <person name="Liu M."/>
            <person name="Nguyen H.D."/>
            <person name="Lane F.A."/>
            <person name="Morgan S.W."/>
            <person name="De Vos L."/>
            <person name="Wilken P.M."/>
            <person name="Duong T.A."/>
            <person name="Aylward J."/>
            <person name="Coetzee M.P."/>
            <person name="Dadej K."/>
            <person name="De Beer Z.W."/>
            <person name="Findlay W."/>
            <person name="Havenga M."/>
            <person name="Kolarik M."/>
            <person name="Menzies J.G."/>
            <person name="Naidoo K."/>
            <person name="Pochopski O."/>
            <person name="Shoukouhi P."/>
            <person name="Santana Q.C."/>
            <person name="Seifert K.A."/>
            <person name="Soal N."/>
            <person name="Steenkamp E.T."/>
            <person name="Tatham C.T."/>
            <person name="van der Nest M.A."/>
            <person name="Wingfield M.J."/>
        </authorList>
    </citation>
    <scope>NUCLEOTIDE SEQUENCE [LARGE SCALE GENOMIC DNA]</scope>
    <source>
        <strain evidence="3">CMW44962</strain>
    </source>
</reference>
<accession>A0A9W7W380</accession>
<dbReference type="Proteomes" id="UP001138500">
    <property type="component" value="Unassembled WGS sequence"/>
</dbReference>
<feature type="region of interest" description="Disordered" evidence="1">
    <location>
        <begin position="209"/>
        <end position="245"/>
    </location>
</feature>
<dbReference type="InterPro" id="IPR051707">
    <property type="entry name" value="PI-Interact_SigTrans_Reg"/>
</dbReference>
<dbReference type="SUPFAM" id="SSF50729">
    <property type="entry name" value="PH domain-like"/>
    <property type="match status" value="2"/>
</dbReference>
<dbReference type="AlphaFoldDB" id="A0A9W7W380"/>
<comment type="caution">
    <text evidence="3">The sequence shown here is derived from an EMBL/GenBank/DDBJ whole genome shotgun (WGS) entry which is preliminary data.</text>
</comment>
<proteinExistence type="predicted"/>
<evidence type="ECO:0000256" key="1">
    <source>
        <dbReference type="SAM" id="MobiDB-lite"/>
    </source>
</evidence>
<keyword evidence="4" id="KW-1185">Reference proteome</keyword>
<sequence length="455" mass="50889">MTMTALATSSQTQPHGGRGGLYLKPDRIELPTSHPERSSKLFLDTLSPVTQNGSFEFDRIIKSGEVLKRKRRTKSWKPVFLVLRPNLLSIYRDKHESKLRHQINLSDLTAVARQKDPKRKEKHVFGLFSPSRNFHMEARSEEEASDWVEMIRREARIDRDEEEMSLASPGGAESTFRGFGRSIDAQISPMHDDKGYSSSDAEVVHSMSHALPKVRKGRASTARQASQAEYSGADQGSYSDFSDSATGPAARMSALSLAHTEGRPSTSSNHPPAPHSIYGQHPVRPSMGVRSTSQLSGCGIAQDLARGSAAQNPHDSERVVFHGYIYLLKSTRGVRSWKRVWMVLRPKALALYKTEEEYTPLLIIPFHHIHNVVEIDPISRSKTTCLQVIGEERNYRFCALDEENLARWLGAFKSLLSKRRAEQKEKEASKLILPEAVAVQPPTPSHSADFSVAVK</sequence>
<feature type="domain" description="PH" evidence="2">
    <location>
        <begin position="59"/>
        <end position="156"/>
    </location>
</feature>
<feature type="compositionally biased region" description="Polar residues" evidence="1">
    <location>
        <begin position="1"/>
        <end position="14"/>
    </location>
</feature>
<evidence type="ECO:0000313" key="4">
    <source>
        <dbReference type="Proteomes" id="UP001138500"/>
    </source>
</evidence>
<dbReference type="SMART" id="SM00233">
    <property type="entry name" value="PH"/>
    <property type="match status" value="2"/>
</dbReference>
<feature type="region of interest" description="Disordered" evidence="1">
    <location>
        <begin position="1"/>
        <end position="27"/>
    </location>
</feature>
<dbReference type="InterPro" id="IPR001849">
    <property type="entry name" value="PH_domain"/>
</dbReference>
<protein>
    <submittedName>
        <fullName evidence="3">PH domain-containing protein</fullName>
    </submittedName>
</protein>
<feature type="domain" description="PH" evidence="2">
    <location>
        <begin position="318"/>
        <end position="417"/>
    </location>
</feature>
<dbReference type="PROSITE" id="PS50003">
    <property type="entry name" value="PH_DOMAIN"/>
    <property type="match status" value="2"/>
</dbReference>
<dbReference type="CDD" id="cd13299">
    <property type="entry name" value="PH2_PH_fungal"/>
    <property type="match status" value="1"/>
</dbReference>
<dbReference type="PANTHER" id="PTHR14336">
    <property type="entry name" value="TANDEM PH DOMAIN CONTAINING PROTEIN"/>
    <property type="match status" value="1"/>
</dbReference>
<reference evidence="3 4" key="2">
    <citation type="journal article" date="2021" name="Curr. Genet.">
        <title>Genetic response to nitrogen starvation in the aggressive Eucalyptus foliar pathogen Teratosphaeria destructans.</title>
        <authorList>
            <person name="Havenga M."/>
            <person name="Wingfield B.D."/>
            <person name="Wingfield M.J."/>
            <person name="Dreyer L.L."/>
            <person name="Roets F."/>
            <person name="Aylward J."/>
        </authorList>
    </citation>
    <scope>NUCLEOTIDE SEQUENCE [LARGE SCALE GENOMIC DNA]</scope>
    <source>
        <strain evidence="3">CMW44962</strain>
    </source>
</reference>
<dbReference type="EMBL" id="RIBY02001778">
    <property type="protein sequence ID" value="KAH9828159.1"/>
    <property type="molecule type" value="Genomic_DNA"/>
</dbReference>
<name>A0A9W7W380_9PEZI</name>
<feature type="region of interest" description="Disordered" evidence="1">
    <location>
        <begin position="258"/>
        <end position="293"/>
    </location>
</feature>